<dbReference type="FunCoup" id="A9VC18">
    <property type="interactions" value="608"/>
</dbReference>
<dbReference type="Proteomes" id="UP000001357">
    <property type="component" value="Unassembled WGS sequence"/>
</dbReference>
<dbReference type="GeneID" id="5895537"/>
<dbReference type="AlphaFoldDB" id="A9VC18"/>
<dbReference type="GO" id="GO:0000492">
    <property type="term" value="P:box C/D snoRNP assembly"/>
    <property type="evidence" value="ECO:0000318"/>
    <property type="project" value="GO_Central"/>
</dbReference>
<dbReference type="GO" id="GO:1990904">
    <property type="term" value="C:ribonucleoprotein complex"/>
    <property type="evidence" value="ECO:0000318"/>
    <property type="project" value="GO_Central"/>
</dbReference>
<comment type="similarity">
    <text evidence="1">Belongs to the PIH1 family.</text>
</comment>
<dbReference type="InParanoid" id="A9VC18"/>
<feature type="region of interest" description="Disordered" evidence="3">
    <location>
        <begin position="222"/>
        <end position="246"/>
    </location>
</feature>
<sequence length="308" mass="33753">MDMLRIVDDEPLAATADGSSQGADLSSDLGPEAAEALSSEAFQKLLQEVQASTSSEQQASKDFALVSPEPGFCVKTDMEHGGKVFINVCHSAQVPSPPSVSDEEISMAIANLDNSKFSIPMSAGGEHIEVDNAGKPCSVYDVIINSDVLTQLENRLGMRDFLLELVLSLLEAKHGLSLNREYKLMKRRKNMGSLQPQYCRVKKRKVAEVGRPMKLMEELEAEAEAGSDQPELAGETPRHRLTKEPEENPEFLILEVETPGLLRLHARPNVYFLHLDLPTPVIATEVSAQFNRRTATLTVVMPVAKSNS</sequence>
<evidence type="ECO:0000313" key="7">
    <source>
        <dbReference type="Proteomes" id="UP000001357"/>
    </source>
</evidence>
<evidence type="ECO:0000256" key="2">
    <source>
        <dbReference type="ARBA" id="ARBA00040540"/>
    </source>
</evidence>
<dbReference type="GO" id="GO:0006364">
    <property type="term" value="P:rRNA processing"/>
    <property type="evidence" value="ECO:0000318"/>
    <property type="project" value="GO_Central"/>
</dbReference>
<dbReference type="eggNOG" id="KOG4356">
    <property type="taxonomic scope" value="Eukaryota"/>
</dbReference>
<proteinExistence type="inferred from homology"/>
<organism evidence="6 7">
    <name type="scientific">Monosiga brevicollis</name>
    <name type="common">Choanoflagellate</name>
    <dbReference type="NCBI Taxonomy" id="81824"/>
    <lineage>
        <taxon>Eukaryota</taxon>
        <taxon>Choanoflagellata</taxon>
        <taxon>Craspedida</taxon>
        <taxon>Salpingoecidae</taxon>
        <taxon>Monosiga</taxon>
    </lineage>
</organism>
<dbReference type="STRING" id="81824.A9VC18"/>
<dbReference type="GO" id="GO:0097255">
    <property type="term" value="C:R2TP complex"/>
    <property type="evidence" value="ECO:0000318"/>
    <property type="project" value="GO_Central"/>
</dbReference>
<evidence type="ECO:0000256" key="3">
    <source>
        <dbReference type="SAM" id="MobiDB-lite"/>
    </source>
</evidence>
<accession>A9VC18</accession>
<dbReference type="Pfam" id="PF18201">
    <property type="entry name" value="PIH1_CS"/>
    <property type="match status" value="1"/>
</dbReference>
<dbReference type="InterPro" id="IPR041442">
    <property type="entry name" value="PIH1D1/2/3_CS-like"/>
</dbReference>
<dbReference type="PANTHER" id="PTHR22997">
    <property type="entry name" value="PIH1 DOMAIN-CONTAINING PROTEIN 1"/>
    <property type="match status" value="1"/>
</dbReference>
<dbReference type="OMA" id="RAMNIHQ"/>
<evidence type="ECO:0000256" key="1">
    <source>
        <dbReference type="ARBA" id="ARBA00008511"/>
    </source>
</evidence>
<evidence type="ECO:0000259" key="4">
    <source>
        <dbReference type="Pfam" id="PF08190"/>
    </source>
</evidence>
<feature type="compositionally biased region" description="Basic and acidic residues" evidence="3">
    <location>
        <begin position="236"/>
        <end position="246"/>
    </location>
</feature>
<name>A9VC18_MONBE</name>
<evidence type="ECO:0000259" key="5">
    <source>
        <dbReference type="Pfam" id="PF18201"/>
    </source>
</evidence>
<reference evidence="6 7" key="1">
    <citation type="journal article" date="2008" name="Nature">
        <title>The genome of the choanoflagellate Monosiga brevicollis and the origin of metazoans.</title>
        <authorList>
            <consortium name="JGI Sequencing"/>
            <person name="King N."/>
            <person name="Westbrook M.J."/>
            <person name="Young S.L."/>
            <person name="Kuo A."/>
            <person name="Abedin M."/>
            <person name="Chapman J."/>
            <person name="Fairclough S."/>
            <person name="Hellsten U."/>
            <person name="Isogai Y."/>
            <person name="Letunic I."/>
            <person name="Marr M."/>
            <person name="Pincus D."/>
            <person name="Putnam N."/>
            <person name="Rokas A."/>
            <person name="Wright K.J."/>
            <person name="Zuzow R."/>
            <person name="Dirks W."/>
            <person name="Good M."/>
            <person name="Goodstein D."/>
            <person name="Lemons D."/>
            <person name="Li W."/>
            <person name="Lyons J.B."/>
            <person name="Morris A."/>
            <person name="Nichols S."/>
            <person name="Richter D.J."/>
            <person name="Salamov A."/>
            <person name="Bork P."/>
            <person name="Lim W.A."/>
            <person name="Manning G."/>
            <person name="Miller W.T."/>
            <person name="McGinnis W."/>
            <person name="Shapiro H."/>
            <person name="Tjian R."/>
            <person name="Grigoriev I.V."/>
            <person name="Rokhsar D."/>
        </authorList>
    </citation>
    <scope>NUCLEOTIDE SEQUENCE [LARGE SCALE GENOMIC DNA]</scope>
    <source>
        <strain evidence="7">MX1 / ATCC 50154</strain>
    </source>
</reference>
<dbReference type="KEGG" id="mbr:MONBRDRAFT_29760"/>
<dbReference type="Pfam" id="PF08190">
    <property type="entry name" value="PIH1"/>
    <property type="match status" value="1"/>
</dbReference>
<protein>
    <recommendedName>
        <fullName evidence="2">PIH1 domain-containing protein 1</fullName>
    </recommendedName>
</protein>
<feature type="domain" description="PIH1 N-terminal" evidence="4">
    <location>
        <begin position="53"/>
        <end position="205"/>
    </location>
</feature>
<dbReference type="InterPro" id="IPR050734">
    <property type="entry name" value="PIH1/Kintoun_subfamily"/>
</dbReference>
<dbReference type="RefSeq" id="XP_001750288.1">
    <property type="nucleotide sequence ID" value="XM_001750236.1"/>
</dbReference>
<dbReference type="InterPro" id="IPR012981">
    <property type="entry name" value="PIH1_N"/>
</dbReference>
<feature type="domain" description="PIH1D1/2/3 CS-like" evidence="5">
    <location>
        <begin position="262"/>
        <end position="303"/>
    </location>
</feature>
<keyword evidence="7" id="KW-1185">Reference proteome</keyword>
<dbReference type="EMBL" id="CH991579">
    <property type="protein sequence ID" value="EDQ84947.1"/>
    <property type="molecule type" value="Genomic_DNA"/>
</dbReference>
<feature type="region of interest" description="Disordered" evidence="3">
    <location>
        <begin position="7"/>
        <end position="33"/>
    </location>
</feature>
<evidence type="ECO:0000313" key="6">
    <source>
        <dbReference type="EMBL" id="EDQ84947.1"/>
    </source>
</evidence>
<gene>
    <name evidence="6" type="ORF">MONBRDRAFT_29760</name>
</gene>
<dbReference type="GO" id="GO:0005737">
    <property type="term" value="C:cytoplasm"/>
    <property type="evidence" value="ECO:0000318"/>
    <property type="project" value="GO_Central"/>
</dbReference>
<dbReference type="PANTHER" id="PTHR22997:SF0">
    <property type="entry name" value="PIH1 DOMAIN-CONTAINING PROTEIN 1"/>
    <property type="match status" value="1"/>
</dbReference>